<dbReference type="STRING" id="316056.RPC_2204"/>
<proteinExistence type="predicted"/>
<sequence>MAGFIEAIRATLAEWMGEDGRAAPFLPEGLPEAVRATASDAVFMLIDYQGPSYAQLYLDRLRRFIGRRGVGDELFIDIARLLAQRMCYEDVIRLAQLALQQPPGPGEVKTFRLDELVSTLPEVISGQALELVGWAGLSRRKVRLRFSTTSWFAVRRLKLEASLRRWRLLSPRYAKERALVERWLHMIDRALTKQPAAAAAIVQTATMIHGCGEPLRQRQADWCLIIDSLAKPCFDGVLELPDLAAAIAQARAAVTPDPQRRALQRCVAEILATAAAAR</sequence>
<dbReference type="EMBL" id="CP000301">
    <property type="protein sequence ID" value="ABD87758.1"/>
    <property type="molecule type" value="Genomic_DNA"/>
</dbReference>
<dbReference type="RefSeq" id="WP_011472657.1">
    <property type="nucleotide sequence ID" value="NC_007925.1"/>
</dbReference>
<organism evidence="2">
    <name type="scientific">Rhodopseudomonas palustris (strain BisB18)</name>
    <dbReference type="NCBI Taxonomy" id="316056"/>
    <lineage>
        <taxon>Bacteria</taxon>
        <taxon>Pseudomonadati</taxon>
        <taxon>Pseudomonadota</taxon>
        <taxon>Alphaproteobacteria</taxon>
        <taxon>Hyphomicrobiales</taxon>
        <taxon>Nitrobacteraceae</taxon>
        <taxon>Rhodopseudomonas</taxon>
    </lineage>
</organism>
<protein>
    <recommendedName>
        <fullName evidence="1">DUF6537 domain-containing protein</fullName>
    </recommendedName>
</protein>
<dbReference type="eggNOG" id="COG1014">
    <property type="taxonomic scope" value="Bacteria"/>
</dbReference>
<evidence type="ECO:0000259" key="1">
    <source>
        <dbReference type="Pfam" id="PF20169"/>
    </source>
</evidence>
<feature type="domain" description="DUF6537" evidence="1">
    <location>
        <begin position="35"/>
        <end position="226"/>
    </location>
</feature>
<name>Q216C8_RHOPB</name>
<dbReference type="KEGG" id="rpc:RPC_2204"/>
<accession>Q216C8</accession>
<dbReference type="InterPro" id="IPR046667">
    <property type="entry name" value="DUF6537"/>
</dbReference>
<reference evidence="2" key="1">
    <citation type="submission" date="2006-03" db="EMBL/GenBank/DDBJ databases">
        <title>Complete sequence of Rhodopseudomonas palustris BisB18.</title>
        <authorList>
            <consortium name="US DOE Joint Genome Institute"/>
            <person name="Copeland A."/>
            <person name="Lucas S."/>
            <person name="Lapidus A."/>
            <person name="Barry K."/>
            <person name="Detter J.C."/>
            <person name="Glavina del Rio T."/>
            <person name="Hammon N."/>
            <person name="Israni S."/>
            <person name="Dalin E."/>
            <person name="Tice H."/>
            <person name="Pitluck S."/>
            <person name="Chain P."/>
            <person name="Malfatti S."/>
            <person name="Shin M."/>
            <person name="Vergez L."/>
            <person name="Schmutz J."/>
            <person name="Larimer F."/>
            <person name="Land M."/>
            <person name="Hauser L."/>
            <person name="Pelletier D.A."/>
            <person name="Kyrpides N."/>
            <person name="Anderson I."/>
            <person name="Oda Y."/>
            <person name="Harwood C.S."/>
            <person name="Richardson P."/>
        </authorList>
    </citation>
    <scope>NUCLEOTIDE SEQUENCE [LARGE SCALE GENOMIC DNA]</scope>
    <source>
        <strain evidence="2">BisB18</strain>
    </source>
</reference>
<dbReference type="HOGENOM" id="CLU_952089_0_0_5"/>
<dbReference type="Pfam" id="PF20169">
    <property type="entry name" value="DUF6537"/>
    <property type="match status" value="1"/>
</dbReference>
<dbReference type="AlphaFoldDB" id="Q216C8"/>
<gene>
    <name evidence="2" type="ordered locus">RPC_2204</name>
</gene>
<evidence type="ECO:0000313" key="2">
    <source>
        <dbReference type="EMBL" id="ABD87758.1"/>
    </source>
</evidence>